<reference evidence="2" key="1">
    <citation type="journal article" date="2022" name="bioRxiv">
        <title>Sequencing and chromosome-scale assembly of the giantPleurodeles waltlgenome.</title>
        <authorList>
            <person name="Brown T."/>
            <person name="Elewa A."/>
            <person name="Iarovenko S."/>
            <person name="Subramanian E."/>
            <person name="Araus A.J."/>
            <person name="Petzold A."/>
            <person name="Susuki M."/>
            <person name="Suzuki K.-i.T."/>
            <person name="Hayashi T."/>
            <person name="Toyoda A."/>
            <person name="Oliveira C."/>
            <person name="Osipova E."/>
            <person name="Leigh N.D."/>
            <person name="Simon A."/>
            <person name="Yun M.H."/>
        </authorList>
    </citation>
    <scope>NUCLEOTIDE SEQUENCE</scope>
    <source>
        <strain evidence="2">20211129_DDA</strain>
        <tissue evidence="2">Liver</tissue>
    </source>
</reference>
<evidence type="ECO:0000256" key="1">
    <source>
        <dbReference type="SAM" id="MobiDB-lite"/>
    </source>
</evidence>
<dbReference type="EMBL" id="JANPWB010000005">
    <property type="protein sequence ID" value="KAJ1189470.1"/>
    <property type="molecule type" value="Genomic_DNA"/>
</dbReference>
<organism evidence="2 3">
    <name type="scientific">Pleurodeles waltl</name>
    <name type="common">Iberian ribbed newt</name>
    <dbReference type="NCBI Taxonomy" id="8319"/>
    <lineage>
        <taxon>Eukaryota</taxon>
        <taxon>Metazoa</taxon>
        <taxon>Chordata</taxon>
        <taxon>Craniata</taxon>
        <taxon>Vertebrata</taxon>
        <taxon>Euteleostomi</taxon>
        <taxon>Amphibia</taxon>
        <taxon>Batrachia</taxon>
        <taxon>Caudata</taxon>
        <taxon>Salamandroidea</taxon>
        <taxon>Salamandridae</taxon>
        <taxon>Pleurodelinae</taxon>
        <taxon>Pleurodeles</taxon>
    </lineage>
</organism>
<evidence type="ECO:0000313" key="2">
    <source>
        <dbReference type="EMBL" id="KAJ1189470.1"/>
    </source>
</evidence>
<dbReference type="AlphaFoldDB" id="A0AAV7UKD1"/>
<dbReference type="Proteomes" id="UP001066276">
    <property type="component" value="Chromosome 3_1"/>
</dbReference>
<proteinExistence type="predicted"/>
<feature type="region of interest" description="Disordered" evidence="1">
    <location>
        <begin position="24"/>
        <end position="73"/>
    </location>
</feature>
<sequence length="117" mass="12754">MQEGPPAGQGPSFSSDNAAWTYSPSIAHASPHGLRNRRSRRTPTWPLKAQQPQANARSPPSKSHHAAEALHHTSMRECTEKLTYFERLVALIQIADRLFAPLESVGGVRAPVGHVNA</sequence>
<evidence type="ECO:0000313" key="3">
    <source>
        <dbReference type="Proteomes" id="UP001066276"/>
    </source>
</evidence>
<name>A0AAV7UKD1_PLEWA</name>
<protein>
    <submittedName>
        <fullName evidence="2">Uncharacterized protein</fullName>
    </submittedName>
</protein>
<gene>
    <name evidence="2" type="ORF">NDU88_006215</name>
</gene>
<keyword evidence="3" id="KW-1185">Reference proteome</keyword>
<accession>A0AAV7UKD1</accession>
<feature type="compositionally biased region" description="Polar residues" evidence="1">
    <location>
        <begin position="50"/>
        <end position="61"/>
    </location>
</feature>
<comment type="caution">
    <text evidence="2">The sequence shown here is derived from an EMBL/GenBank/DDBJ whole genome shotgun (WGS) entry which is preliminary data.</text>
</comment>